<gene>
    <name evidence="1" type="ORF">E8E12_006479</name>
</gene>
<dbReference type="EMBL" id="SWKV01000045">
    <property type="protein sequence ID" value="KAF3037107.1"/>
    <property type="molecule type" value="Genomic_DNA"/>
</dbReference>
<dbReference type="OrthoDB" id="2958217at2759"/>
<dbReference type="Proteomes" id="UP000758155">
    <property type="component" value="Unassembled WGS sequence"/>
</dbReference>
<evidence type="ECO:0000313" key="2">
    <source>
        <dbReference type="Proteomes" id="UP000758155"/>
    </source>
</evidence>
<dbReference type="AlphaFoldDB" id="A0A9P5BZS7"/>
<proteinExistence type="predicted"/>
<sequence length="336" mass="38316">MADVYENSVITIAATCSRDSDQGCVSRAEDGFMASPIQKTGLFVRKRKHLFPQPWETRLDDDLWPLLDRAWVFQERALSPRVIHLAREQLYWECETLFIAEDGCESSSEGYDYSLKRSTGDSSTDWLAVIEHYACLNLTIESDRLPAISAFVKRVQPLRKGDTLACNWNAGTTSTYNKTPELVLGVQLIEVNYTITGPAHMGSASNASITLMAPCTTVKFSTFDCFEIELQQDPFILGRDFDSFRDIIEHQFQSVDFDYRTADHPMLPGQELIFLLLWESKHLLGHEGIVLRLIGKETYERVGWVRFAANSLDADRLKTRLKEFVDLLPIKQFKIV</sequence>
<dbReference type="PANTHER" id="PTHR33112">
    <property type="entry name" value="DOMAIN PROTEIN, PUTATIVE-RELATED"/>
    <property type="match status" value="1"/>
</dbReference>
<name>A0A9P5BZS7_9PLEO</name>
<organism evidence="1 2">
    <name type="scientific">Didymella heteroderae</name>
    <dbReference type="NCBI Taxonomy" id="1769908"/>
    <lineage>
        <taxon>Eukaryota</taxon>
        <taxon>Fungi</taxon>
        <taxon>Dikarya</taxon>
        <taxon>Ascomycota</taxon>
        <taxon>Pezizomycotina</taxon>
        <taxon>Dothideomycetes</taxon>
        <taxon>Pleosporomycetidae</taxon>
        <taxon>Pleosporales</taxon>
        <taxon>Pleosporineae</taxon>
        <taxon>Didymellaceae</taxon>
        <taxon>Didymella</taxon>
    </lineage>
</organism>
<accession>A0A9P5BZS7</accession>
<protein>
    <submittedName>
        <fullName evidence="1">Uncharacterized protein</fullName>
    </submittedName>
</protein>
<reference evidence="1" key="1">
    <citation type="submission" date="2019-04" db="EMBL/GenBank/DDBJ databases">
        <title>Sequencing of skin fungus with MAO and IRED activity.</title>
        <authorList>
            <person name="Marsaioli A.J."/>
            <person name="Bonatto J.M.C."/>
            <person name="Reis Junior O."/>
        </authorList>
    </citation>
    <scope>NUCLEOTIDE SEQUENCE</scope>
    <source>
        <strain evidence="1">28M1</strain>
    </source>
</reference>
<evidence type="ECO:0000313" key="1">
    <source>
        <dbReference type="EMBL" id="KAF3037107.1"/>
    </source>
</evidence>
<dbReference type="PANTHER" id="PTHR33112:SF16">
    <property type="entry name" value="HETEROKARYON INCOMPATIBILITY DOMAIN-CONTAINING PROTEIN"/>
    <property type="match status" value="1"/>
</dbReference>
<keyword evidence="2" id="KW-1185">Reference proteome</keyword>
<comment type="caution">
    <text evidence="1">The sequence shown here is derived from an EMBL/GenBank/DDBJ whole genome shotgun (WGS) entry which is preliminary data.</text>
</comment>